<keyword evidence="1" id="KW-0812">Transmembrane</keyword>
<accession>A0A8D9EB99</accession>
<keyword evidence="1" id="KW-1133">Transmembrane helix</keyword>
<sequence length="120" mass="13963">MPSLISREEDNICLQITKNPSRWHTHFTVKCKIYMLLHAIFPRELERVGCLENFYVALGGIPGVWNMYAEGNMHLLMTLWGAIMYLLFVYTFFHPGHTTFITVLLYSLHSISYIALLLHS</sequence>
<proteinExistence type="predicted"/>
<feature type="transmembrane region" description="Helical" evidence="1">
    <location>
        <begin position="75"/>
        <end position="93"/>
    </location>
</feature>
<feature type="transmembrane region" description="Helical" evidence="1">
    <location>
        <begin position="99"/>
        <end position="118"/>
    </location>
</feature>
<protein>
    <submittedName>
        <fullName evidence="2">Uncharacterized protein</fullName>
    </submittedName>
</protein>
<dbReference type="EMBL" id="HBUF01494693">
    <property type="protein sequence ID" value="CAG6745425.1"/>
    <property type="molecule type" value="Transcribed_RNA"/>
</dbReference>
<dbReference type="AlphaFoldDB" id="A0A8D9EB99"/>
<evidence type="ECO:0000313" key="2">
    <source>
        <dbReference type="EMBL" id="CAG6745425.1"/>
    </source>
</evidence>
<name>A0A8D9EB99_9HEMI</name>
<reference evidence="2" key="1">
    <citation type="submission" date="2021-05" db="EMBL/GenBank/DDBJ databases">
        <authorList>
            <person name="Alioto T."/>
            <person name="Alioto T."/>
            <person name="Gomez Garrido J."/>
        </authorList>
    </citation>
    <scope>NUCLEOTIDE SEQUENCE</scope>
</reference>
<evidence type="ECO:0000256" key="1">
    <source>
        <dbReference type="SAM" id="Phobius"/>
    </source>
</evidence>
<organism evidence="2">
    <name type="scientific">Cacopsylla melanoneura</name>
    <dbReference type="NCBI Taxonomy" id="428564"/>
    <lineage>
        <taxon>Eukaryota</taxon>
        <taxon>Metazoa</taxon>
        <taxon>Ecdysozoa</taxon>
        <taxon>Arthropoda</taxon>
        <taxon>Hexapoda</taxon>
        <taxon>Insecta</taxon>
        <taxon>Pterygota</taxon>
        <taxon>Neoptera</taxon>
        <taxon>Paraneoptera</taxon>
        <taxon>Hemiptera</taxon>
        <taxon>Sternorrhyncha</taxon>
        <taxon>Psylloidea</taxon>
        <taxon>Psyllidae</taxon>
        <taxon>Psyllinae</taxon>
        <taxon>Cacopsylla</taxon>
    </lineage>
</organism>
<keyword evidence="1" id="KW-0472">Membrane</keyword>